<comment type="caution">
    <text evidence="22">The sequence shown here is derived from an EMBL/GenBank/DDBJ whole genome shotgun (WGS) entry which is preliminary data.</text>
</comment>
<name>A0A5R9IJP9_9GAMM</name>
<evidence type="ECO:0000256" key="10">
    <source>
        <dbReference type="ARBA" id="ARBA00022630"/>
    </source>
</evidence>
<keyword evidence="14 20" id="KW-0573">Peptidoglycan synthesis</keyword>
<dbReference type="RefSeq" id="WP_138320200.1">
    <property type="nucleotide sequence ID" value="NZ_VCBC01000010.1"/>
</dbReference>
<keyword evidence="13 20" id="KW-0133">Cell shape</keyword>
<feature type="active site" description="Proton donor" evidence="20">
    <location>
        <position position="227"/>
    </location>
</feature>
<dbReference type="GO" id="GO:0008762">
    <property type="term" value="F:UDP-N-acetylmuramate dehydrogenase activity"/>
    <property type="evidence" value="ECO:0007669"/>
    <property type="project" value="UniProtKB-UniRule"/>
</dbReference>
<dbReference type="InterPro" id="IPR016167">
    <property type="entry name" value="FAD-bd_PCMH_sub1"/>
</dbReference>
<dbReference type="InterPro" id="IPR003170">
    <property type="entry name" value="MurB"/>
</dbReference>
<dbReference type="Gene3D" id="3.30.465.10">
    <property type="match status" value="1"/>
</dbReference>
<evidence type="ECO:0000256" key="6">
    <source>
        <dbReference type="ARBA" id="ARBA00012518"/>
    </source>
</evidence>
<evidence type="ECO:0000256" key="4">
    <source>
        <dbReference type="ARBA" id="ARBA00004752"/>
    </source>
</evidence>
<reference evidence="22 23" key="1">
    <citation type="submission" date="2019-05" db="EMBL/GenBank/DDBJ databases">
        <title>Genome sequences of Thalassotalea litorea 1K03283.</title>
        <authorList>
            <person name="Zhang D."/>
        </authorList>
    </citation>
    <scope>NUCLEOTIDE SEQUENCE [LARGE SCALE GENOMIC DNA]</scope>
    <source>
        <strain evidence="22 23">MCCC 1K03283</strain>
    </source>
</reference>
<comment type="similarity">
    <text evidence="5 20">Belongs to the MurB family.</text>
</comment>
<protein>
    <recommendedName>
        <fullName evidence="7 20">UDP-N-acetylenolpyruvoylglucosamine reductase</fullName>
        <ecNumber evidence="6 20">1.3.1.98</ecNumber>
    </recommendedName>
    <alternativeName>
        <fullName evidence="18 20">UDP-N-acetylmuramate dehydrogenase</fullName>
    </alternativeName>
</protein>
<comment type="subcellular location">
    <subcellularLocation>
        <location evidence="3 20">Cytoplasm</location>
    </subcellularLocation>
</comment>
<feature type="active site" evidence="20">
    <location>
        <position position="159"/>
    </location>
</feature>
<evidence type="ECO:0000256" key="16">
    <source>
        <dbReference type="ARBA" id="ARBA00023306"/>
    </source>
</evidence>
<dbReference type="Pfam" id="PF02873">
    <property type="entry name" value="MurB_C"/>
    <property type="match status" value="1"/>
</dbReference>
<evidence type="ECO:0000256" key="9">
    <source>
        <dbReference type="ARBA" id="ARBA00022618"/>
    </source>
</evidence>
<dbReference type="SUPFAM" id="SSF56176">
    <property type="entry name" value="FAD-binding/transporter-associated domain-like"/>
    <property type="match status" value="1"/>
</dbReference>
<dbReference type="GO" id="GO:0008360">
    <property type="term" value="P:regulation of cell shape"/>
    <property type="evidence" value="ECO:0007669"/>
    <property type="project" value="UniProtKB-KW"/>
</dbReference>
<dbReference type="AlphaFoldDB" id="A0A5R9IJP9"/>
<dbReference type="InterPro" id="IPR016166">
    <property type="entry name" value="FAD-bd_PCMH"/>
</dbReference>
<keyword evidence="12 20" id="KW-0521">NADP</keyword>
<evidence type="ECO:0000256" key="1">
    <source>
        <dbReference type="ARBA" id="ARBA00001974"/>
    </source>
</evidence>
<dbReference type="OrthoDB" id="9804753at2"/>
<comment type="catalytic activity">
    <reaction evidence="19 20">
        <text>UDP-N-acetyl-alpha-D-muramate + NADP(+) = UDP-N-acetyl-3-O-(1-carboxyvinyl)-alpha-D-glucosamine + NADPH + H(+)</text>
        <dbReference type="Rhea" id="RHEA:12248"/>
        <dbReference type="ChEBI" id="CHEBI:15378"/>
        <dbReference type="ChEBI" id="CHEBI:57783"/>
        <dbReference type="ChEBI" id="CHEBI:58349"/>
        <dbReference type="ChEBI" id="CHEBI:68483"/>
        <dbReference type="ChEBI" id="CHEBI:70757"/>
        <dbReference type="EC" id="1.3.1.98"/>
    </reaction>
</comment>
<dbReference type="SUPFAM" id="SSF56194">
    <property type="entry name" value="Uridine diphospho-N-Acetylenolpyruvylglucosamine reductase, MurB, C-terminal domain"/>
    <property type="match status" value="1"/>
</dbReference>
<keyword evidence="15 20" id="KW-0560">Oxidoreductase</keyword>
<evidence type="ECO:0000256" key="19">
    <source>
        <dbReference type="ARBA" id="ARBA00048914"/>
    </source>
</evidence>
<feature type="active site" evidence="20">
    <location>
        <position position="323"/>
    </location>
</feature>
<evidence type="ECO:0000256" key="20">
    <source>
        <dbReference type="HAMAP-Rule" id="MF_00037"/>
    </source>
</evidence>
<dbReference type="HAMAP" id="MF_00037">
    <property type="entry name" value="MurB"/>
    <property type="match status" value="1"/>
</dbReference>
<dbReference type="PANTHER" id="PTHR21071:SF4">
    <property type="entry name" value="UDP-N-ACETYLENOLPYRUVOYLGLUCOSAMINE REDUCTASE"/>
    <property type="match status" value="1"/>
</dbReference>
<evidence type="ECO:0000256" key="7">
    <source>
        <dbReference type="ARBA" id="ARBA00015188"/>
    </source>
</evidence>
<dbReference type="EC" id="1.3.1.98" evidence="6 20"/>
<keyword evidence="8 20" id="KW-0963">Cytoplasm</keyword>
<organism evidence="22 23">
    <name type="scientific">Thalassotalea litorea</name>
    <dbReference type="NCBI Taxonomy" id="2020715"/>
    <lineage>
        <taxon>Bacteria</taxon>
        <taxon>Pseudomonadati</taxon>
        <taxon>Pseudomonadota</taxon>
        <taxon>Gammaproteobacteria</taxon>
        <taxon>Alteromonadales</taxon>
        <taxon>Colwelliaceae</taxon>
        <taxon>Thalassotalea</taxon>
    </lineage>
</organism>
<dbReference type="Proteomes" id="UP000307790">
    <property type="component" value="Unassembled WGS sequence"/>
</dbReference>
<evidence type="ECO:0000256" key="2">
    <source>
        <dbReference type="ARBA" id="ARBA00003921"/>
    </source>
</evidence>
<dbReference type="NCBIfam" id="TIGR00179">
    <property type="entry name" value="murB"/>
    <property type="match status" value="1"/>
</dbReference>
<dbReference type="Gene3D" id="3.30.43.10">
    <property type="entry name" value="Uridine Diphospho-n-acetylenolpyruvylglucosamine Reductase, domain 2"/>
    <property type="match status" value="1"/>
</dbReference>
<dbReference type="GO" id="GO:0005829">
    <property type="term" value="C:cytosol"/>
    <property type="evidence" value="ECO:0007669"/>
    <property type="project" value="TreeGrafter"/>
</dbReference>
<proteinExistence type="inferred from homology"/>
<dbReference type="NCBIfam" id="NF000755">
    <property type="entry name" value="PRK00046.1"/>
    <property type="match status" value="1"/>
</dbReference>
<evidence type="ECO:0000313" key="23">
    <source>
        <dbReference type="Proteomes" id="UP000307790"/>
    </source>
</evidence>
<keyword evidence="23" id="KW-1185">Reference proteome</keyword>
<dbReference type="InterPro" id="IPR036635">
    <property type="entry name" value="MurB_C_sf"/>
</dbReference>
<dbReference type="InterPro" id="IPR011601">
    <property type="entry name" value="MurB_C"/>
</dbReference>
<evidence type="ECO:0000256" key="11">
    <source>
        <dbReference type="ARBA" id="ARBA00022827"/>
    </source>
</evidence>
<keyword evidence="10 20" id="KW-0285">Flavoprotein</keyword>
<dbReference type="InterPro" id="IPR036318">
    <property type="entry name" value="FAD-bd_PCMH-like_sf"/>
</dbReference>
<evidence type="ECO:0000256" key="3">
    <source>
        <dbReference type="ARBA" id="ARBA00004496"/>
    </source>
</evidence>
<dbReference type="GO" id="GO:0071555">
    <property type="term" value="P:cell wall organization"/>
    <property type="evidence" value="ECO:0007669"/>
    <property type="project" value="UniProtKB-KW"/>
</dbReference>
<evidence type="ECO:0000256" key="14">
    <source>
        <dbReference type="ARBA" id="ARBA00022984"/>
    </source>
</evidence>
<keyword evidence="17 20" id="KW-0961">Cell wall biogenesis/degradation</keyword>
<comment type="cofactor">
    <cofactor evidence="1 20">
        <name>FAD</name>
        <dbReference type="ChEBI" id="CHEBI:57692"/>
    </cofactor>
</comment>
<dbReference type="Pfam" id="PF01565">
    <property type="entry name" value="FAD_binding_4"/>
    <property type="match status" value="1"/>
</dbReference>
<dbReference type="UniPathway" id="UPA00219"/>
<dbReference type="InterPro" id="IPR016169">
    <property type="entry name" value="FAD-bd_PCMH_sub2"/>
</dbReference>
<comment type="pathway">
    <text evidence="4 20">Cell wall biogenesis; peptidoglycan biosynthesis.</text>
</comment>
<gene>
    <name evidence="20 22" type="primary">murB</name>
    <name evidence="22" type="ORF">FE810_11515</name>
</gene>
<dbReference type="PANTHER" id="PTHR21071">
    <property type="entry name" value="UDP-N-ACETYLENOLPYRUVOYLGLUCOSAMINE REDUCTASE"/>
    <property type="match status" value="1"/>
</dbReference>
<evidence type="ECO:0000259" key="21">
    <source>
        <dbReference type="PROSITE" id="PS51387"/>
    </source>
</evidence>
<dbReference type="InterPro" id="IPR006094">
    <property type="entry name" value="Oxid_FAD_bind_N"/>
</dbReference>
<dbReference type="GO" id="GO:0051301">
    <property type="term" value="P:cell division"/>
    <property type="evidence" value="ECO:0007669"/>
    <property type="project" value="UniProtKB-KW"/>
</dbReference>
<feature type="domain" description="FAD-binding PCMH-type" evidence="21">
    <location>
        <begin position="16"/>
        <end position="183"/>
    </location>
</feature>
<keyword evidence="16 20" id="KW-0131">Cell cycle</keyword>
<sequence length="339" mass="37412">MVPHKFSLQSLSTFALPAFAKNLLHLRQPEQLSEIDFDRLGAFYILGGGSNSIFLEDYVGTVIQPDFKGIEINERAESWQLHVAAGENWHQLVCFCLEKNMPGLENLALIPGNCGAAPIQNIGAYGVELADFCHYVDWFDIESAQIKRLQSSDCGFGYRDSNFKRMLKGKGIIVAIGLTLPKQWQPQLSYPGLRELEQPTPKQVFDTVVAIRQSKLPDPDDIPNVGSFFKNPVVDQQCFLALKADYQSMPAFQQADGTVKLAAGWLIDQCGLKGTQIGGAAVHHRQALVLTNIEQSSGDDLITLAKHVQTRVKEKFAVELTPEVRLIGADGETSLDKLG</sequence>
<evidence type="ECO:0000313" key="22">
    <source>
        <dbReference type="EMBL" id="TLU64703.1"/>
    </source>
</evidence>
<accession>A0A5R9IJP9</accession>
<dbReference type="GO" id="GO:0071949">
    <property type="term" value="F:FAD binding"/>
    <property type="evidence" value="ECO:0007669"/>
    <property type="project" value="InterPro"/>
</dbReference>
<evidence type="ECO:0000256" key="18">
    <source>
        <dbReference type="ARBA" id="ARBA00031026"/>
    </source>
</evidence>
<dbReference type="Gene3D" id="3.90.78.10">
    <property type="entry name" value="UDP-N-acetylenolpyruvoylglucosamine reductase, C-terminal domain"/>
    <property type="match status" value="1"/>
</dbReference>
<evidence type="ECO:0000256" key="15">
    <source>
        <dbReference type="ARBA" id="ARBA00023002"/>
    </source>
</evidence>
<evidence type="ECO:0000256" key="17">
    <source>
        <dbReference type="ARBA" id="ARBA00023316"/>
    </source>
</evidence>
<dbReference type="PROSITE" id="PS51387">
    <property type="entry name" value="FAD_PCMH"/>
    <property type="match status" value="1"/>
</dbReference>
<comment type="function">
    <text evidence="2 20">Cell wall formation.</text>
</comment>
<dbReference type="GO" id="GO:0009252">
    <property type="term" value="P:peptidoglycan biosynthetic process"/>
    <property type="evidence" value="ECO:0007669"/>
    <property type="project" value="UniProtKB-UniRule"/>
</dbReference>
<evidence type="ECO:0000256" key="13">
    <source>
        <dbReference type="ARBA" id="ARBA00022960"/>
    </source>
</evidence>
<evidence type="ECO:0000256" key="5">
    <source>
        <dbReference type="ARBA" id="ARBA00010485"/>
    </source>
</evidence>
<evidence type="ECO:0000256" key="12">
    <source>
        <dbReference type="ARBA" id="ARBA00022857"/>
    </source>
</evidence>
<dbReference type="EMBL" id="VCBC01000010">
    <property type="protein sequence ID" value="TLU64703.1"/>
    <property type="molecule type" value="Genomic_DNA"/>
</dbReference>
<evidence type="ECO:0000256" key="8">
    <source>
        <dbReference type="ARBA" id="ARBA00022490"/>
    </source>
</evidence>
<keyword evidence="9 20" id="KW-0132">Cell division</keyword>
<keyword evidence="11 20" id="KW-0274">FAD</keyword>